<evidence type="ECO:0000313" key="2">
    <source>
        <dbReference type="Proteomes" id="UP001595279"/>
    </source>
</evidence>
<dbReference type="RefSeq" id="WP_390268279.1">
    <property type="nucleotide sequence ID" value="NZ_JBHRSA010000006.1"/>
</dbReference>
<dbReference type="EMBL" id="JBHRSA010000006">
    <property type="protein sequence ID" value="MFC3039239.1"/>
    <property type="molecule type" value="Genomic_DNA"/>
</dbReference>
<name>A0ABV7CSK9_9BACI</name>
<proteinExistence type="predicted"/>
<accession>A0ABV7CSK9</accession>
<evidence type="ECO:0000313" key="1">
    <source>
        <dbReference type="EMBL" id="MFC3039239.1"/>
    </source>
</evidence>
<keyword evidence="2" id="KW-1185">Reference proteome</keyword>
<gene>
    <name evidence="1" type="ORF">ACFOGI_03120</name>
</gene>
<sequence>MAGIGRAYSIQPPANAVLSRLDAVFSIASKVYLSNRISGG</sequence>
<comment type="caution">
    <text evidence="1">The sequence shown here is derived from an EMBL/GenBank/DDBJ whole genome shotgun (WGS) entry which is preliminary data.</text>
</comment>
<reference evidence="2" key="1">
    <citation type="journal article" date="2019" name="Int. J. Syst. Evol. Microbiol.">
        <title>The Global Catalogue of Microorganisms (GCM) 10K type strain sequencing project: providing services to taxonomists for standard genome sequencing and annotation.</title>
        <authorList>
            <consortium name="The Broad Institute Genomics Platform"/>
            <consortium name="The Broad Institute Genome Sequencing Center for Infectious Disease"/>
            <person name="Wu L."/>
            <person name="Ma J."/>
        </authorList>
    </citation>
    <scope>NUCLEOTIDE SEQUENCE [LARGE SCALE GENOMIC DNA]</scope>
    <source>
        <strain evidence="2">KCTC 13128</strain>
    </source>
</reference>
<organism evidence="1 2">
    <name type="scientific">Virgibacillus xinjiangensis</name>
    <dbReference type="NCBI Taxonomy" id="393090"/>
    <lineage>
        <taxon>Bacteria</taxon>
        <taxon>Bacillati</taxon>
        <taxon>Bacillota</taxon>
        <taxon>Bacilli</taxon>
        <taxon>Bacillales</taxon>
        <taxon>Bacillaceae</taxon>
        <taxon>Virgibacillus</taxon>
    </lineage>
</organism>
<dbReference type="Proteomes" id="UP001595279">
    <property type="component" value="Unassembled WGS sequence"/>
</dbReference>
<protein>
    <submittedName>
        <fullName evidence="1">Uncharacterized protein</fullName>
    </submittedName>
</protein>